<dbReference type="InterPro" id="IPR050176">
    <property type="entry name" value="LTTR"/>
</dbReference>
<evidence type="ECO:0000256" key="2">
    <source>
        <dbReference type="ARBA" id="ARBA00023015"/>
    </source>
</evidence>
<dbReference type="PANTHER" id="PTHR30579">
    <property type="entry name" value="TRANSCRIPTIONAL REGULATOR"/>
    <property type="match status" value="1"/>
</dbReference>
<dbReference type="InterPro" id="IPR000847">
    <property type="entry name" value="LysR_HTH_N"/>
</dbReference>
<name>A0A2R8B7G0_9RHOB</name>
<dbReference type="PRINTS" id="PR00039">
    <property type="entry name" value="HTHLYSR"/>
</dbReference>
<dbReference type="Proteomes" id="UP000244924">
    <property type="component" value="Unassembled WGS sequence"/>
</dbReference>
<reference evidence="6 7" key="1">
    <citation type="submission" date="2018-03" db="EMBL/GenBank/DDBJ databases">
        <authorList>
            <person name="Keele B.F."/>
        </authorList>
    </citation>
    <scope>NUCLEOTIDE SEQUENCE [LARGE SCALE GENOMIC DNA]</scope>
    <source>
        <strain evidence="6 7">CECT 8626</strain>
    </source>
</reference>
<dbReference type="EMBL" id="OMOQ01000001">
    <property type="protein sequence ID" value="SPH18545.1"/>
    <property type="molecule type" value="Genomic_DNA"/>
</dbReference>
<dbReference type="OrthoDB" id="3252676at2"/>
<dbReference type="InterPro" id="IPR036388">
    <property type="entry name" value="WH-like_DNA-bd_sf"/>
</dbReference>
<dbReference type="NCBIfam" id="NF002964">
    <property type="entry name" value="PRK03635.1"/>
    <property type="match status" value="1"/>
</dbReference>
<evidence type="ECO:0000259" key="5">
    <source>
        <dbReference type="PROSITE" id="PS50931"/>
    </source>
</evidence>
<keyword evidence="7" id="KW-1185">Reference proteome</keyword>
<dbReference type="InterPro" id="IPR017685">
    <property type="entry name" value="ArgP"/>
</dbReference>
<dbReference type="AlphaFoldDB" id="A0A2R8B7G0"/>
<feature type="domain" description="HTH lysR-type" evidence="5">
    <location>
        <begin position="2"/>
        <end position="58"/>
    </location>
</feature>
<evidence type="ECO:0000313" key="6">
    <source>
        <dbReference type="EMBL" id="SPH18545.1"/>
    </source>
</evidence>
<accession>A0A2R8B7G0</accession>
<sequence>MIDPGQLRALALILRTGSFEAAAEALHVTPSAVSQRIRALEDRLGTTLVIRAQPARATEAGARLARHAEDMELLEQALAADLGADLGGERPSVRIAVNADSLATWVLPALTAMADVLYDIVTDDQDHSADWLRRGAVQAAVTSQGAPIAGCDTFPLGALRYIATASPEFVQRWFARGLDADSLSRAPALVFNRKDALQTQWTERLVGKRLPLTAHYVPSSHAFVEAALVGLGWGMNPEPLVEGHLRDGSLVAIAPDAPMEVVLHWQVGRLSARALAPLTQAIRQAAGAYLVPV</sequence>
<dbReference type="GO" id="GO:0003677">
    <property type="term" value="F:DNA binding"/>
    <property type="evidence" value="ECO:0007669"/>
    <property type="project" value="UniProtKB-KW"/>
</dbReference>
<dbReference type="NCBIfam" id="NF009888">
    <property type="entry name" value="PRK13348.1"/>
    <property type="match status" value="1"/>
</dbReference>
<dbReference type="PANTHER" id="PTHR30579:SF2">
    <property type="entry name" value="HTH-TYPE TRANSCRIPTIONAL REGULATOR ARGP"/>
    <property type="match status" value="1"/>
</dbReference>
<dbReference type="SUPFAM" id="SSF53850">
    <property type="entry name" value="Periplasmic binding protein-like II"/>
    <property type="match status" value="1"/>
</dbReference>
<evidence type="ECO:0000313" key="7">
    <source>
        <dbReference type="Proteomes" id="UP000244924"/>
    </source>
</evidence>
<dbReference type="RefSeq" id="WP_108852857.1">
    <property type="nucleotide sequence ID" value="NZ_OMOQ01000001.1"/>
</dbReference>
<evidence type="ECO:0000256" key="4">
    <source>
        <dbReference type="ARBA" id="ARBA00023163"/>
    </source>
</evidence>
<dbReference type="Pfam" id="PF00126">
    <property type="entry name" value="HTH_1"/>
    <property type="match status" value="1"/>
</dbReference>
<dbReference type="SUPFAM" id="SSF46785">
    <property type="entry name" value="Winged helix' DNA-binding domain"/>
    <property type="match status" value="1"/>
</dbReference>
<dbReference type="Gene3D" id="1.10.10.10">
    <property type="entry name" value="Winged helix-like DNA-binding domain superfamily/Winged helix DNA-binding domain"/>
    <property type="match status" value="1"/>
</dbReference>
<protein>
    <submittedName>
        <fullName evidence="6">Putative HTH-type transcriptional regulator</fullName>
    </submittedName>
</protein>
<keyword evidence="2" id="KW-0805">Transcription regulation</keyword>
<gene>
    <name evidence="6" type="ORF">DEA8626_02084</name>
</gene>
<keyword evidence="4" id="KW-0804">Transcription</keyword>
<dbReference type="GO" id="GO:0003700">
    <property type="term" value="F:DNA-binding transcription factor activity"/>
    <property type="evidence" value="ECO:0007669"/>
    <property type="project" value="InterPro"/>
</dbReference>
<evidence type="ECO:0000256" key="3">
    <source>
        <dbReference type="ARBA" id="ARBA00023125"/>
    </source>
</evidence>
<proteinExistence type="inferred from homology"/>
<comment type="similarity">
    <text evidence="1">Belongs to the LysR transcriptional regulatory family.</text>
</comment>
<dbReference type="InterPro" id="IPR036390">
    <property type="entry name" value="WH_DNA-bd_sf"/>
</dbReference>
<organism evidence="6 7">
    <name type="scientific">Albidovulum aquaemixtae</name>
    <dbReference type="NCBI Taxonomy" id="1542388"/>
    <lineage>
        <taxon>Bacteria</taxon>
        <taxon>Pseudomonadati</taxon>
        <taxon>Pseudomonadota</taxon>
        <taxon>Alphaproteobacteria</taxon>
        <taxon>Rhodobacterales</taxon>
        <taxon>Paracoccaceae</taxon>
        <taxon>Albidovulum</taxon>
    </lineage>
</organism>
<dbReference type="PROSITE" id="PS50931">
    <property type="entry name" value="HTH_LYSR"/>
    <property type="match status" value="1"/>
</dbReference>
<dbReference type="InterPro" id="IPR005119">
    <property type="entry name" value="LysR_subst-bd"/>
</dbReference>
<evidence type="ECO:0000256" key="1">
    <source>
        <dbReference type="ARBA" id="ARBA00009437"/>
    </source>
</evidence>
<dbReference type="NCBIfam" id="TIGR03298">
    <property type="entry name" value="argP"/>
    <property type="match status" value="1"/>
</dbReference>
<dbReference type="Pfam" id="PF03466">
    <property type="entry name" value="LysR_substrate"/>
    <property type="match status" value="1"/>
</dbReference>
<dbReference type="Gene3D" id="3.40.190.290">
    <property type="match status" value="1"/>
</dbReference>
<keyword evidence="3" id="KW-0238">DNA-binding</keyword>